<gene>
    <name evidence="2" type="ORF">FisN_12Hh363</name>
</gene>
<dbReference type="Proteomes" id="UP000198406">
    <property type="component" value="Unassembled WGS sequence"/>
</dbReference>
<feature type="chain" id="PRO_5012373907" description="Thioredoxin domain-containing protein" evidence="1">
    <location>
        <begin position="23"/>
        <end position="245"/>
    </location>
</feature>
<keyword evidence="3" id="KW-1185">Reference proteome</keyword>
<evidence type="ECO:0008006" key="4">
    <source>
        <dbReference type="Google" id="ProtNLM"/>
    </source>
</evidence>
<dbReference type="InParanoid" id="A0A1Z5KCA7"/>
<dbReference type="EMBL" id="BDSP01000203">
    <property type="protein sequence ID" value="GAX23785.1"/>
    <property type="molecule type" value="Genomic_DNA"/>
</dbReference>
<proteinExistence type="predicted"/>
<dbReference type="CDD" id="cd02947">
    <property type="entry name" value="TRX_family"/>
    <property type="match status" value="1"/>
</dbReference>
<evidence type="ECO:0000256" key="1">
    <source>
        <dbReference type="SAM" id="SignalP"/>
    </source>
</evidence>
<comment type="caution">
    <text evidence="2">The sequence shown here is derived from an EMBL/GenBank/DDBJ whole genome shotgun (WGS) entry which is preliminary data.</text>
</comment>
<organism evidence="2 3">
    <name type="scientific">Fistulifera solaris</name>
    <name type="common">Oleaginous diatom</name>
    <dbReference type="NCBI Taxonomy" id="1519565"/>
    <lineage>
        <taxon>Eukaryota</taxon>
        <taxon>Sar</taxon>
        <taxon>Stramenopiles</taxon>
        <taxon>Ochrophyta</taxon>
        <taxon>Bacillariophyta</taxon>
        <taxon>Bacillariophyceae</taxon>
        <taxon>Bacillariophycidae</taxon>
        <taxon>Naviculales</taxon>
        <taxon>Naviculaceae</taxon>
        <taxon>Fistulifera</taxon>
    </lineage>
</organism>
<name>A0A1Z5KCA7_FISSO</name>
<protein>
    <recommendedName>
        <fullName evidence="4">Thioredoxin domain-containing protein</fullName>
    </recommendedName>
</protein>
<accession>A0A1Z5KCA7</accession>
<dbReference type="AlphaFoldDB" id="A0A1Z5KCA7"/>
<feature type="signal peptide" evidence="1">
    <location>
        <begin position="1"/>
        <end position="22"/>
    </location>
</feature>
<keyword evidence="1" id="KW-0732">Signal</keyword>
<dbReference type="Gene3D" id="3.40.30.10">
    <property type="entry name" value="Glutaredoxin"/>
    <property type="match status" value="1"/>
</dbReference>
<evidence type="ECO:0000313" key="2">
    <source>
        <dbReference type="EMBL" id="GAX23785.1"/>
    </source>
</evidence>
<evidence type="ECO:0000313" key="3">
    <source>
        <dbReference type="Proteomes" id="UP000198406"/>
    </source>
</evidence>
<dbReference type="InterPro" id="IPR036249">
    <property type="entry name" value="Thioredoxin-like_sf"/>
</dbReference>
<dbReference type="SUPFAM" id="SSF52833">
    <property type="entry name" value="Thioredoxin-like"/>
    <property type="match status" value="1"/>
</dbReference>
<dbReference type="OrthoDB" id="72053at2759"/>
<sequence>MGCRRITFTVIVLLAPLTLVECFAVPPQTQFRPFRVESRRWIGDARGDYYGESAGSYMVKEFNTYEQLEEIVKLAAQPLPERPDGIVTVVKFTSAVNSDCKATEAEYERLARANPATLFLRCFAEYENASILLGQAAVNVWPTFDMFYQGNRVARVEGSNQAEVEELLERYQFQNSKLDLFSEVSPEPWGDGKARNYAKTPRTTNRFIPGYDWNSDKGFFDTAADKAQSDFESMFGNWLPNTDDK</sequence>
<reference evidence="2 3" key="1">
    <citation type="journal article" date="2015" name="Plant Cell">
        <title>Oil accumulation by the oleaginous diatom Fistulifera solaris as revealed by the genome and transcriptome.</title>
        <authorList>
            <person name="Tanaka T."/>
            <person name="Maeda Y."/>
            <person name="Veluchamy A."/>
            <person name="Tanaka M."/>
            <person name="Abida H."/>
            <person name="Marechal E."/>
            <person name="Bowler C."/>
            <person name="Muto M."/>
            <person name="Sunaga Y."/>
            <person name="Tanaka M."/>
            <person name="Yoshino T."/>
            <person name="Taniguchi T."/>
            <person name="Fukuda Y."/>
            <person name="Nemoto M."/>
            <person name="Matsumoto M."/>
            <person name="Wong P.S."/>
            <person name="Aburatani S."/>
            <person name="Fujibuchi W."/>
        </authorList>
    </citation>
    <scope>NUCLEOTIDE SEQUENCE [LARGE SCALE GENOMIC DNA]</scope>
    <source>
        <strain evidence="2 3">JPCC DA0580</strain>
    </source>
</reference>